<dbReference type="RefSeq" id="WP_123244041.1">
    <property type="nucleotide sequence ID" value="NZ_JAWLUK010000006.1"/>
</dbReference>
<organism evidence="7 8">
    <name type="scientific">Micrococcus yunnanensis</name>
    <dbReference type="NCBI Taxonomy" id="566027"/>
    <lineage>
        <taxon>Bacteria</taxon>
        <taxon>Bacillati</taxon>
        <taxon>Actinomycetota</taxon>
        <taxon>Actinomycetes</taxon>
        <taxon>Micrococcales</taxon>
        <taxon>Micrococcaceae</taxon>
        <taxon>Micrococcus</taxon>
    </lineage>
</organism>
<evidence type="ECO:0000256" key="3">
    <source>
        <dbReference type="ARBA" id="ARBA00022729"/>
    </source>
</evidence>
<dbReference type="EMBL" id="JAWLUK010000006">
    <property type="protein sequence ID" value="MDV7176950.1"/>
    <property type="molecule type" value="Genomic_DNA"/>
</dbReference>
<reference evidence="7" key="1">
    <citation type="submission" date="2023-10" db="EMBL/GenBank/DDBJ databases">
        <title>Development of a sustainable strategy for remediation of hydrocarbon-contaminated territories based on the waste exchange concept.</title>
        <authorList>
            <person name="Krivoruchko A."/>
        </authorList>
    </citation>
    <scope>NUCLEOTIDE SEQUENCE</scope>
    <source>
        <strain evidence="7">IEGM 1325</strain>
    </source>
</reference>
<keyword evidence="3 5" id="KW-0732">Signal</keyword>
<evidence type="ECO:0000313" key="7">
    <source>
        <dbReference type="EMBL" id="MDV7176950.1"/>
    </source>
</evidence>
<dbReference type="InterPro" id="IPR018313">
    <property type="entry name" value="SBP_3_CS"/>
</dbReference>
<accession>A0AAP5T7H8</accession>
<evidence type="ECO:0000256" key="5">
    <source>
        <dbReference type="SAM" id="SignalP"/>
    </source>
</evidence>
<feature type="signal peptide" evidence="5">
    <location>
        <begin position="1"/>
        <end position="29"/>
    </location>
</feature>
<comment type="subcellular location">
    <subcellularLocation>
        <location evidence="1">Cell envelope</location>
    </subcellularLocation>
</comment>
<dbReference type="PROSITE" id="PS51257">
    <property type="entry name" value="PROKAR_LIPOPROTEIN"/>
    <property type="match status" value="1"/>
</dbReference>
<dbReference type="SMART" id="SM00062">
    <property type="entry name" value="PBPb"/>
    <property type="match status" value="1"/>
</dbReference>
<evidence type="ECO:0000313" key="8">
    <source>
        <dbReference type="Proteomes" id="UP001185728"/>
    </source>
</evidence>
<dbReference type="PANTHER" id="PTHR35936">
    <property type="entry name" value="MEMBRANE-BOUND LYTIC MUREIN TRANSGLYCOSYLASE F"/>
    <property type="match status" value="1"/>
</dbReference>
<name>A0AAP5T7H8_9MICC</name>
<evidence type="ECO:0000259" key="6">
    <source>
        <dbReference type="SMART" id="SM00062"/>
    </source>
</evidence>
<comment type="caution">
    <text evidence="7">The sequence shown here is derived from an EMBL/GenBank/DDBJ whole genome shotgun (WGS) entry which is preliminary data.</text>
</comment>
<comment type="similarity">
    <text evidence="2 4">Belongs to the bacterial solute-binding protein 3 family.</text>
</comment>
<dbReference type="InterPro" id="IPR001638">
    <property type="entry name" value="Solute-binding_3/MltF_N"/>
</dbReference>
<dbReference type="AlphaFoldDB" id="A0AAP5T7H8"/>
<feature type="domain" description="Solute-binding protein family 3/N-terminal" evidence="6">
    <location>
        <begin position="56"/>
        <end position="279"/>
    </location>
</feature>
<dbReference type="PANTHER" id="PTHR35936:SF19">
    <property type="entry name" value="AMINO-ACID-BINDING PROTEIN YXEM-RELATED"/>
    <property type="match status" value="1"/>
</dbReference>
<dbReference type="Pfam" id="PF00497">
    <property type="entry name" value="SBP_bac_3"/>
    <property type="match status" value="1"/>
</dbReference>
<proteinExistence type="inferred from homology"/>
<dbReference type="SUPFAM" id="SSF53850">
    <property type="entry name" value="Periplasmic binding protein-like II"/>
    <property type="match status" value="1"/>
</dbReference>
<dbReference type="GO" id="GO:0030313">
    <property type="term" value="C:cell envelope"/>
    <property type="evidence" value="ECO:0007669"/>
    <property type="project" value="UniProtKB-SubCell"/>
</dbReference>
<evidence type="ECO:0000256" key="2">
    <source>
        <dbReference type="ARBA" id="ARBA00010333"/>
    </source>
</evidence>
<dbReference type="PROSITE" id="PS01039">
    <property type="entry name" value="SBP_BACTERIAL_3"/>
    <property type="match status" value="1"/>
</dbReference>
<sequence length="285" mass="31398">MTFRPARHRLTTAAFGVALALTLTSCGTAQDAGSSSEPATATVVDSALTRIKEAGTLRVCSTGDYPPFTEQTESGDWKGIDVDMARDLAETMGVEPEFVKTSWKTLMDDYTSGACDVAVGGISLNPERAEQVYFTVPTQEDGKTPITRCENVEKYDTVEEINQPGVRSIFPEGGTNEKFAREHYPQGELLTHDNLTVFDALAAGEADVMTTDRSEVLYIDHEYPELCAANPDEPFDYFQKGYMLPQGDEVFKHYVDQWLAIALKDGTYEGFAEPWVGDVELSLED</sequence>
<gene>
    <name evidence="7" type="ORF">R4064_04710</name>
</gene>
<evidence type="ECO:0000256" key="1">
    <source>
        <dbReference type="ARBA" id="ARBA00004196"/>
    </source>
</evidence>
<evidence type="ECO:0000256" key="4">
    <source>
        <dbReference type="RuleBase" id="RU003744"/>
    </source>
</evidence>
<dbReference type="Gene3D" id="3.40.190.10">
    <property type="entry name" value="Periplasmic binding protein-like II"/>
    <property type="match status" value="2"/>
</dbReference>
<protein>
    <submittedName>
        <fullName evidence="7">Transporter substrate-binding domain-containing protein</fullName>
    </submittedName>
</protein>
<dbReference type="Proteomes" id="UP001185728">
    <property type="component" value="Unassembled WGS sequence"/>
</dbReference>
<feature type="chain" id="PRO_5042895431" evidence="5">
    <location>
        <begin position="30"/>
        <end position="285"/>
    </location>
</feature>